<dbReference type="PROSITE" id="PS00194">
    <property type="entry name" value="THIOREDOXIN_1"/>
    <property type="match status" value="1"/>
</dbReference>
<protein>
    <recommendedName>
        <fullName evidence="3">Thioredoxin domain-containing protein</fullName>
    </recommendedName>
</protein>
<dbReference type="InterPro" id="IPR036249">
    <property type="entry name" value="Thioredoxin-like_sf"/>
</dbReference>
<dbReference type="SMR" id="A0A2J8CVA9"/>
<feature type="domain" description="Thioredoxin" evidence="3">
    <location>
        <begin position="1"/>
        <end position="118"/>
    </location>
</feature>
<dbReference type="EMBL" id="MPSH01000024">
    <property type="protein sequence ID" value="PNH29806.1"/>
    <property type="molecule type" value="Genomic_DNA"/>
</dbReference>
<evidence type="ECO:0000313" key="4">
    <source>
        <dbReference type="EMBL" id="PNH29806.1"/>
    </source>
</evidence>
<dbReference type="PANTHER" id="PTHR46115">
    <property type="entry name" value="THIOREDOXIN-LIKE PROTEIN 1"/>
    <property type="match status" value="1"/>
</dbReference>
<evidence type="ECO:0000256" key="2">
    <source>
        <dbReference type="ARBA" id="ARBA00023157"/>
    </source>
</evidence>
<accession>A0A2J8CVA9</accession>
<dbReference type="SUPFAM" id="SSF52833">
    <property type="entry name" value="Thioredoxin-like"/>
    <property type="match status" value="1"/>
</dbReference>
<reference evidence="5 7" key="2">
    <citation type="submission" date="2018-12" db="EMBL/GenBank/DDBJ databases">
        <title>Genome of Verticillium dahliae isolate Getta Getta.</title>
        <authorList>
            <person name="Gardiner D.M."/>
        </authorList>
    </citation>
    <scope>NUCLEOTIDE SEQUENCE [LARGE SCALE GENOMIC DNA]</scope>
    <source>
        <strain evidence="5 7">Getta Getta</strain>
    </source>
</reference>
<proteinExistence type="inferred from homology"/>
<dbReference type="InterPro" id="IPR017937">
    <property type="entry name" value="Thioredoxin_CS"/>
</dbReference>
<dbReference type="OMA" id="HIHYVTD"/>
<evidence type="ECO:0000313" key="6">
    <source>
        <dbReference type="Proteomes" id="UP000236305"/>
    </source>
</evidence>
<evidence type="ECO:0000313" key="5">
    <source>
        <dbReference type="EMBL" id="RXG43957.1"/>
    </source>
</evidence>
<reference evidence="4 6" key="1">
    <citation type="submission" date="2017-12" db="EMBL/GenBank/DDBJ databases">
        <title>Comparative genomics yields insights into virulence evolution of Verticillium dahliae.</title>
        <authorList>
            <person name="Fan R."/>
            <person name="Armitage A.D."/>
            <person name="Cascant-Lopez E."/>
            <person name="Sobczyk M."/>
            <person name="Cockerton H.M."/>
            <person name="Harrison R.J."/>
        </authorList>
    </citation>
    <scope>NUCLEOTIDE SEQUENCE [LARGE SCALE GENOMIC DNA]</scope>
    <source>
        <strain evidence="4 6">12008</strain>
    </source>
</reference>
<dbReference type="Proteomes" id="UP000288725">
    <property type="component" value="Chromosome 1"/>
</dbReference>
<dbReference type="OrthoDB" id="10263751at2759"/>
<dbReference type="InterPro" id="IPR013766">
    <property type="entry name" value="Thioredoxin_domain"/>
</dbReference>
<dbReference type="CDD" id="cd02947">
    <property type="entry name" value="TRX_family"/>
    <property type="match status" value="1"/>
</dbReference>
<comment type="caution">
    <text evidence="5">The sequence shown here is derived from an EMBL/GenBank/DDBJ whole genome shotgun (WGS) entry which is preliminary data.</text>
</comment>
<dbReference type="FunFam" id="3.40.30.10:FF:000245">
    <property type="entry name" value="Thioredoxin"/>
    <property type="match status" value="1"/>
</dbReference>
<dbReference type="PROSITE" id="PS51352">
    <property type="entry name" value="THIOREDOXIN_2"/>
    <property type="match status" value="1"/>
</dbReference>
<evidence type="ECO:0000259" key="3">
    <source>
        <dbReference type="PROSITE" id="PS51352"/>
    </source>
</evidence>
<dbReference type="Gene3D" id="3.40.30.10">
    <property type="entry name" value="Glutaredoxin"/>
    <property type="match status" value="1"/>
</dbReference>
<comment type="similarity">
    <text evidence="1">Belongs to the thioredoxin family.</text>
</comment>
<dbReference type="EMBL" id="RSDZ01000098">
    <property type="protein sequence ID" value="RXG43957.1"/>
    <property type="molecule type" value="Genomic_DNA"/>
</dbReference>
<evidence type="ECO:0000313" key="7">
    <source>
        <dbReference type="Proteomes" id="UP000288725"/>
    </source>
</evidence>
<dbReference type="Proteomes" id="UP000236305">
    <property type="component" value="Unassembled WGS sequence"/>
</dbReference>
<keyword evidence="2" id="KW-1015">Disulfide bond</keyword>
<gene>
    <name evidence="4" type="ORF">BJF96_g6890</name>
    <name evidence="5" type="ORF">VDGE_09916</name>
</gene>
<evidence type="ECO:0000256" key="1">
    <source>
        <dbReference type="ARBA" id="ARBA00008987"/>
    </source>
</evidence>
<dbReference type="PRINTS" id="PR00421">
    <property type="entry name" value="THIOREDOXIN"/>
</dbReference>
<organism evidence="5 7">
    <name type="scientific">Verticillium dahliae</name>
    <name type="common">Verticillium wilt</name>
    <dbReference type="NCBI Taxonomy" id="27337"/>
    <lineage>
        <taxon>Eukaryota</taxon>
        <taxon>Fungi</taxon>
        <taxon>Dikarya</taxon>
        <taxon>Ascomycota</taxon>
        <taxon>Pezizomycotina</taxon>
        <taxon>Sordariomycetes</taxon>
        <taxon>Hypocreomycetidae</taxon>
        <taxon>Glomerellales</taxon>
        <taxon>Plectosphaerellaceae</taxon>
        <taxon>Verticillium</taxon>
    </lineage>
</organism>
<name>A0A2J8CVA9_VERDA</name>
<dbReference type="AlphaFoldDB" id="A0A2J8CVA9"/>
<sequence>MGVHNINSKADFYKAINGEEVTLAADNVLPSKNVAILDCFATWCGPCKTIAPIYAQLSEKYTSVNFLKIDVDEVPDLSQELGIRAMPTFMVFKDGEKVEEIVGANPPALEKALLKYSA</sequence>
<dbReference type="Pfam" id="PF00085">
    <property type="entry name" value="Thioredoxin"/>
    <property type="match status" value="1"/>
</dbReference>